<dbReference type="PROSITE" id="PS51009">
    <property type="entry name" value="CYTCII"/>
    <property type="match status" value="1"/>
</dbReference>
<dbReference type="SUPFAM" id="SSF47175">
    <property type="entry name" value="Cytochromes"/>
    <property type="match status" value="1"/>
</dbReference>
<keyword evidence="3" id="KW-1185">Reference proteome</keyword>
<feature type="signal peptide" evidence="1">
    <location>
        <begin position="1"/>
        <end position="19"/>
    </location>
</feature>
<evidence type="ECO:0000313" key="2">
    <source>
        <dbReference type="EMBL" id="AOE49461.1"/>
    </source>
</evidence>
<sequence length="146" mass="16575" precursor="true">MIKTTLLVLCLSFGLSATAAENNKKNGLVLKQIMLKLSKDMSAIANAIVLEDWERVQQHADSIANHEQAPLIEKRKILQYLGDDMAQFKSFDQIVHDKSVELSEQAKKGNSDAVIKVYSEVMQGCLDCHSRFKPRIQSRFYSFKKE</sequence>
<dbReference type="Proteomes" id="UP000094147">
    <property type="component" value="Chromosome"/>
</dbReference>
<dbReference type="KEGG" id="ksd:KS2013_737"/>
<feature type="chain" id="PRO_5008544053" description="Cytochrome C" evidence="1">
    <location>
        <begin position="20"/>
        <end position="146"/>
    </location>
</feature>
<dbReference type="OrthoDB" id="1430833at2"/>
<accession>A0A1B3B9I9</accession>
<dbReference type="AlphaFoldDB" id="A0A1B3B9I9"/>
<evidence type="ECO:0000256" key="1">
    <source>
        <dbReference type="SAM" id="SignalP"/>
    </source>
</evidence>
<dbReference type="GO" id="GO:0009055">
    <property type="term" value="F:electron transfer activity"/>
    <property type="evidence" value="ECO:0007669"/>
    <property type="project" value="InterPro"/>
</dbReference>
<name>A0A1B3B9I9_9GAMM</name>
<proteinExistence type="predicted"/>
<dbReference type="STRING" id="1144748.KS2013_737"/>
<reference evidence="3" key="1">
    <citation type="submission" date="2015-08" db="EMBL/GenBank/DDBJ databases">
        <authorList>
            <person name="Kim K.M."/>
        </authorList>
    </citation>
    <scope>NUCLEOTIDE SEQUENCE [LARGE SCALE GENOMIC DNA]</scope>
    <source>
        <strain evidence="3">KCTC 23892</strain>
    </source>
</reference>
<dbReference type="RefSeq" id="WP_068989933.1">
    <property type="nucleotide sequence ID" value="NZ_CP012418.1"/>
</dbReference>
<dbReference type="GO" id="GO:0020037">
    <property type="term" value="F:heme binding"/>
    <property type="evidence" value="ECO:0007669"/>
    <property type="project" value="InterPro"/>
</dbReference>
<dbReference type="GO" id="GO:0005506">
    <property type="term" value="F:iron ion binding"/>
    <property type="evidence" value="ECO:0007669"/>
    <property type="project" value="InterPro"/>
</dbReference>
<organism evidence="2 3">
    <name type="scientific">Kangiella sediminilitoris</name>
    <dbReference type="NCBI Taxonomy" id="1144748"/>
    <lineage>
        <taxon>Bacteria</taxon>
        <taxon>Pseudomonadati</taxon>
        <taxon>Pseudomonadota</taxon>
        <taxon>Gammaproteobacteria</taxon>
        <taxon>Kangiellales</taxon>
        <taxon>Kangiellaceae</taxon>
        <taxon>Kangiella</taxon>
    </lineage>
</organism>
<keyword evidence="1" id="KW-0732">Signal</keyword>
<dbReference type="GO" id="GO:0022900">
    <property type="term" value="P:electron transport chain"/>
    <property type="evidence" value="ECO:0007669"/>
    <property type="project" value="InterPro"/>
</dbReference>
<dbReference type="InterPro" id="IPR002321">
    <property type="entry name" value="Cyt_c_II"/>
</dbReference>
<gene>
    <name evidence="2" type="ORF">KS2013_737</name>
</gene>
<protein>
    <recommendedName>
        <fullName evidence="4">Cytochrome C</fullName>
    </recommendedName>
</protein>
<dbReference type="Gene3D" id="1.20.120.10">
    <property type="entry name" value="Cytochrome c/b562"/>
    <property type="match status" value="1"/>
</dbReference>
<evidence type="ECO:0008006" key="4">
    <source>
        <dbReference type="Google" id="ProtNLM"/>
    </source>
</evidence>
<dbReference type="InterPro" id="IPR010980">
    <property type="entry name" value="Cyt_c/b562"/>
</dbReference>
<evidence type="ECO:0000313" key="3">
    <source>
        <dbReference type="Proteomes" id="UP000094147"/>
    </source>
</evidence>
<dbReference type="EMBL" id="CP012418">
    <property type="protein sequence ID" value="AOE49461.1"/>
    <property type="molecule type" value="Genomic_DNA"/>
</dbReference>